<dbReference type="InterPro" id="IPR020558">
    <property type="entry name" value="DiOHA_6PGluconate_deHydtase_CS"/>
</dbReference>
<evidence type="ECO:0000256" key="10">
    <source>
        <dbReference type="NCBIfam" id="TIGR01196"/>
    </source>
</evidence>
<comment type="cofactor">
    <cofactor evidence="9">
        <name>[4Fe-4S] cluster</name>
        <dbReference type="ChEBI" id="CHEBI:49883"/>
    </cofactor>
    <text evidence="9">Binds 1 [4Fe-4S] cluster.</text>
</comment>
<evidence type="ECO:0000313" key="14">
    <source>
        <dbReference type="Proteomes" id="UP000278756"/>
    </source>
</evidence>
<reference evidence="14" key="2">
    <citation type="journal article" date="2017" name="Plant Physiol. Biochem.">
        <title>Differential oxidative and antioxidative response of duckweed Lemna minor toward plant growth promoting/inhibiting bacteria.</title>
        <authorList>
            <person name="Ishizawa H."/>
            <person name="Kuroda M."/>
            <person name="Morikawa M."/>
            <person name="Ike M."/>
        </authorList>
    </citation>
    <scope>NUCLEOTIDE SEQUENCE [LARGE SCALE GENOMIC DNA]</scope>
    <source>
        <strain evidence="14">M6</strain>
    </source>
</reference>
<dbReference type="AlphaFoldDB" id="A0A3G9G209"/>
<keyword evidence="5 9" id="KW-0411">Iron-sulfur</keyword>
<organism evidence="13 14">
    <name type="scientific">Asticcacaulis excentricus</name>
    <dbReference type="NCBI Taxonomy" id="78587"/>
    <lineage>
        <taxon>Bacteria</taxon>
        <taxon>Pseudomonadati</taxon>
        <taxon>Pseudomonadota</taxon>
        <taxon>Alphaproteobacteria</taxon>
        <taxon>Caulobacterales</taxon>
        <taxon>Caulobacteraceae</taxon>
        <taxon>Asticcacaulis</taxon>
    </lineage>
</organism>
<reference evidence="14" key="1">
    <citation type="journal article" date="2017" name="Biotechnol. Biofuels">
        <title>Evaluation of environmental bacterial communities as a factor affecting the growth of duckweed Lemna minor.</title>
        <authorList>
            <person name="Ishizawa H."/>
            <person name="Kuroda M."/>
            <person name="Morikawa M."/>
            <person name="Ike M."/>
        </authorList>
    </citation>
    <scope>NUCLEOTIDE SEQUENCE [LARGE SCALE GENOMIC DNA]</scope>
    <source>
        <strain evidence="14">M6</strain>
    </source>
</reference>
<dbReference type="SUPFAM" id="SSF52016">
    <property type="entry name" value="LeuD/IlvD-like"/>
    <property type="match status" value="1"/>
</dbReference>
<evidence type="ECO:0000313" key="13">
    <source>
        <dbReference type="EMBL" id="BBF80737.1"/>
    </source>
</evidence>
<evidence type="ECO:0000259" key="11">
    <source>
        <dbReference type="Pfam" id="PF00920"/>
    </source>
</evidence>
<evidence type="ECO:0000256" key="3">
    <source>
        <dbReference type="ARBA" id="ARBA00022723"/>
    </source>
</evidence>
<protein>
    <recommendedName>
        <fullName evidence="9 10">Phosphogluconate dehydratase</fullName>
        <ecNumber evidence="9 10">4.2.1.12</ecNumber>
    </recommendedName>
</protein>
<dbReference type="NCBIfam" id="TIGR01196">
    <property type="entry name" value="edd"/>
    <property type="match status" value="1"/>
</dbReference>
<evidence type="ECO:0000256" key="8">
    <source>
        <dbReference type="ARBA" id="ARBA00023277"/>
    </source>
</evidence>
<dbReference type="PROSITE" id="PS00886">
    <property type="entry name" value="ILVD_EDD_1"/>
    <property type="match status" value="1"/>
</dbReference>
<accession>A0A3G9G209</accession>
<dbReference type="EC" id="4.2.1.12" evidence="9 10"/>
<evidence type="ECO:0000256" key="2">
    <source>
        <dbReference type="ARBA" id="ARBA00022485"/>
    </source>
</evidence>
<evidence type="ECO:0000256" key="6">
    <source>
        <dbReference type="ARBA" id="ARBA00023064"/>
    </source>
</evidence>
<evidence type="ECO:0000256" key="7">
    <source>
        <dbReference type="ARBA" id="ARBA00023239"/>
    </source>
</evidence>
<gene>
    <name evidence="9" type="primary">edd</name>
    <name evidence="13" type="ORF">EM6_1322</name>
</gene>
<dbReference type="GO" id="GO:0051539">
    <property type="term" value="F:4 iron, 4 sulfur cluster binding"/>
    <property type="evidence" value="ECO:0007669"/>
    <property type="project" value="UniProtKB-UniRule"/>
</dbReference>
<proteinExistence type="inferred from homology"/>
<evidence type="ECO:0000256" key="9">
    <source>
        <dbReference type="HAMAP-Rule" id="MF_02094"/>
    </source>
</evidence>
<dbReference type="PANTHER" id="PTHR43661:SF1">
    <property type="entry name" value="PHOSPHOGLUCONATE DEHYDRATASE"/>
    <property type="match status" value="1"/>
</dbReference>
<dbReference type="Gene3D" id="3.50.30.80">
    <property type="entry name" value="IlvD/EDD C-terminal domain-like"/>
    <property type="match status" value="1"/>
</dbReference>
<dbReference type="Pfam" id="PF00920">
    <property type="entry name" value="ILVD_EDD_N"/>
    <property type="match status" value="1"/>
</dbReference>
<dbReference type="GO" id="GO:0046872">
    <property type="term" value="F:metal ion binding"/>
    <property type="evidence" value="ECO:0007669"/>
    <property type="project" value="UniProtKB-KW"/>
</dbReference>
<keyword evidence="6 9" id="KW-0311">Gluconate utilization</keyword>
<dbReference type="SUPFAM" id="SSF143975">
    <property type="entry name" value="IlvD/EDD N-terminal domain-like"/>
    <property type="match status" value="1"/>
</dbReference>
<comment type="catalytic activity">
    <reaction evidence="9">
        <text>6-phospho-D-gluconate = 2-dehydro-3-deoxy-6-phospho-D-gluconate + H2O</text>
        <dbReference type="Rhea" id="RHEA:17277"/>
        <dbReference type="ChEBI" id="CHEBI:15377"/>
        <dbReference type="ChEBI" id="CHEBI:57569"/>
        <dbReference type="ChEBI" id="CHEBI:58759"/>
        <dbReference type="EC" id="4.2.1.12"/>
    </reaction>
</comment>
<feature type="binding site" evidence="9">
    <location>
        <position position="225"/>
    </location>
    <ligand>
        <name>[4Fe-4S] cluster</name>
        <dbReference type="ChEBI" id="CHEBI:49883"/>
    </ligand>
</feature>
<dbReference type="PANTHER" id="PTHR43661">
    <property type="entry name" value="D-XYLONATE DEHYDRATASE"/>
    <property type="match status" value="1"/>
</dbReference>
<comment type="function">
    <text evidence="9">Catalyzes the dehydration of 6-phospho-D-gluconate to 2-dehydro-3-deoxy-6-phospho-D-gluconate.</text>
</comment>
<dbReference type="EMBL" id="AP018827">
    <property type="protein sequence ID" value="BBF80737.1"/>
    <property type="molecule type" value="Genomic_DNA"/>
</dbReference>
<dbReference type="UniPathway" id="UPA00226"/>
<evidence type="ECO:0000256" key="1">
    <source>
        <dbReference type="ARBA" id="ARBA00006486"/>
    </source>
</evidence>
<feature type="binding site" evidence="9">
    <location>
        <position position="158"/>
    </location>
    <ligand>
        <name>[4Fe-4S] cluster</name>
        <dbReference type="ChEBI" id="CHEBI:49883"/>
    </ligand>
</feature>
<keyword evidence="2 9" id="KW-0004">4Fe-4S</keyword>
<dbReference type="GO" id="GO:0005829">
    <property type="term" value="C:cytosol"/>
    <property type="evidence" value="ECO:0007669"/>
    <property type="project" value="TreeGrafter"/>
</dbReference>
<dbReference type="GO" id="GO:0009255">
    <property type="term" value="P:Entner-Doudoroff pathway through 6-phosphogluconate"/>
    <property type="evidence" value="ECO:0007669"/>
    <property type="project" value="UniProtKB-UniRule"/>
</dbReference>
<dbReference type="InterPro" id="IPR056740">
    <property type="entry name" value="ILV_EDD_C"/>
</dbReference>
<dbReference type="Pfam" id="PF24877">
    <property type="entry name" value="ILV_EDD_C"/>
    <property type="match status" value="1"/>
</dbReference>
<name>A0A3G9G209_9CAUL</name>
<sequence>MTTELHPVLKSVTDRIIARSKATRAEYLARVERYKSREPRRKKLSCANYAHVAAPMTEADKLALALDKVPNIGVVTAYNDMLSAHAPYYRYPEKILDYARHVGATSQVAGGVPAMCDGVTQGKPGMELSLFSRDVIAMGTAIALSHDAFDSALMLGICDKIVPGLVMGALAFGHLPVIFVPSGPMPSGLPNPEKAKIRTAYAKGEVGRDALLAAEMASYHSEGTCTFYGTANSNQMLMEIMGLHVPGAAFVPPRGELRDALTRAAVERAAKASALSDAPAYMADVIDERAIVNGVVGLLATGGSTNHALHLPAMARAAGIILKPEDMNDLSGVVPLLARVYPNGSADVNHFHAAGGIGFVIKELLSAGLLHADVNTVWGPGLAAYGKEPSLRDGQLVWVDAPAESLDLDILRPVTNPFSPEGGLRELRGNLGVAVTKISAVKPEHRVVEGPCAVFDDQDDFLKAFKENRLPEGDFICVVRFQGPKANGMPELHSLTPSLSAMLDQGRKVALVSDGRMSGASGKVASAIHLTPEAVDGGPISKLRSGDIVRVDCENGNLSFIGDEAQLMARESAPRPADADGLGRELFAPFRRLVGEAVSGGSVFW</sequence>
<dbReference type="GO" id="GO:0004456">
    <property type="term" value="F:phosphogluconate dehydratase activity"/>
    <property type="evidence" value="ECO:0007669"/>
    <property type="project" value="UniProtKB-UniRule"/>
</dbReference>
<keyword evidence="3 9" id="KW-0479">Metal-binding</keyword>
<keyword evidence="7 9" id="KW-0456">Lyase</keyword>
<evidence type="ECO:0000259" key="12">
    <source>
        <dbReference type="Pfam" id="PF24877"/>
    </source>
</evidence>
<dbReference type="GO" id="GO:0019521">
    <property type="term" value="P:D-gluconate metabolic process"/>
    <property type="evidence" value="ECO:0007669"/>
    <property type="project" value="UniProtKB-KW"/>
</dbReference>
<dbReference type="OrthoDB" id="9807077at2"/>
<keyword evidence="8 9" id="KW-0119">Carbohydrate metabolism</keyword>
<evidence type="ECO:0000256" key="4">
    <source>
        <dbReference type="ARBA" id="ARBA00023004"/>
    </source>
</evidence>
<feature type="domain" description="Dihydroxy-acid/6-phosphogluconate dehydratase N-terminal" evidence="11">
    <location>
        <begin position="70"/>
        <end position="383"/>
    </location>
</feature>
<dbReference type="InterPro" id="IPR042096">
    <property type="entry name" value="Dihydro-acid_dehy_C"/>
</dbReference>
<dbReference type="InterPro" id="IPR000581">
    <property type="entry name" value="ILV_EDD_N"/>
</dbReference>
<dbReference type="HAMAP" id="MF_02094">
    <property type="entry name" value="Edd"/>
    <property type="match status" value="1"/>
</dbReference>
<dbReference type="InterPro" id="IPR004786">
    <property type="entry name" value="6-phosphgluc_deHydtase"/>
</dbReference>
<keyword evidence="4 9" id="KW-0408">Iron</keyword>
<comment type="pathway">
    <text evidence="9">Carbohydrate metabolism; Entner-Doudoroff pathway.</text>
</comment>
<dbReference type="RefSeq" id="WP_126421269.1">
    <property type="nucleotide sequence ID" value="NZ_AP018827.1"/>
</dbReference>
<dbReference type="InterPro" id="IPR037237">
    <property type="entry name" value="IlvD/EDD_N"/>
</dbReference>
<evidence type="ECO:0000256" key="5">
    <source>
        <dbReference type="ARBA" id="ARBA00023014"/>
    </source>
</evidence>
<comment type="similarity">
    <text evidence="1 9">Belongs to the IlvD/Edd family.</text>
</comment>
<feature type="domain" description="Dihydroxy-acid/6-phosphogluconate dehydratase C-terminal" evidence="12">
    <location>
        <begin position="409"/>
        <end position="600"/>
    </location>
</feature>
<dbReference type="Proteomes" id="UP000278756">
    <property type="component" value="Chromosome 1"/>
</dbReference>